<dbReference type="InterPro" id="IPR036938">
    <property type="entry name" value="PAP2/HPO_sf"/>
</dbReference>
<feature type="transmembrane region" description="Helical" evidence="1">
    <location>
        <begin position="152"/>
        <end position="170"/>
    </location>
</feature>
<keyword evidence="3" id="KW-0378">Hydrolase</keyword>
<dbReference type="SMART" id="SM00014">
    <property type="entry name" value="acidPPc"/>
    <property type="match status" value="1"/>
</dbReference>
<evidence type="ECO:0000259" key="2">
    <source>
        <dbReference type="SMART" id="SM00014"/>
    </source>
</evidence>
<gene>
    <name evidence="3" type="ORF">J2X15_004098</name>
</gene>
<dbReference type="InterPro" id="IPR000326">
    <property type="entry name" value="PAP2/HPO"/>
</dbReference>
<feature type="transmembrane region" description="Helical" evidence="1">
    <location>
        <begin position="206"/>
        <end position="226"/>
    </location>
</feature>
<protein>
    <submittedName>
        <fullName evidence="3">Lipid A 4'-phosphatase</fullName>
        <ecNumber evidence="3">3.1.3.-</ecNumber>
    </submittedName>
</protein>
<dbReference type="GO" id="GO:0016787">
    <property type="term" value="F:hydrolase activity"/>
    <property type="evidence" value="ECO:0007669"/>
    <property type="project" value="UniProtKB-KW"/>
</dbReference>
<sequence length="231" mass="25425">MSSFTPVASHATPRLFWGLLVLALLAALVPTLFPALDLAAAGLFTDTEPTIASGGWWWVQGINLYIPAIFRGALALCFVGWLVATFSQRWKHLRLPLAFVVLAGIIGPGVVVNAGFKDNWARARPYQVQNFGGTQQFTRAALMTDQCDNNCSFVSGHVACGFFLATLLLVHRRRQTAWAVVGTASGLVIGFARMSDVAHWLSDVLWAYPITLVSSWLVWQALQWAYQRYAP</sequence>
<dbReference type="EMBL" id="JAVDXO010000014">
    <property type="protein sequence ID" value="MDR7308776.1"/>
    <property type="molecule type" value="Genomic_DNA"/>
</dbReference>
<organism evidence="3 4">
    <name type="scientific">Rhodoferax saidenbachensis</name>
    <dbReference type="NCBI Taxonomy" id="1484693"/>
    <lineage>
        <taxon>Bacteria</taxon>
        <taxon>Pseudomonadati</taxon>
        <taxon>Pseudomonadota</taxon>
        <taxon>Betaproteobacteria</taxon>
        <taxon>Burkholderiales</taxon>
        <taxon>Comamonadaceae</taxon>
        <taxon>Rhodoferax</taxon>
    </lineage>
</organism>
<dbReference type="RefSeq" id="WP_310346618.1">
    <property type="nucleotide sequence ID" value="NZ_JAVDXO010000014.1"/>
</dbReference>
<accession>A0ABU1ZW51</accession>
<evidence type="ECO:0000256" key="1">
    <source>
        <dbReference type="SAM" id="Phobius"/>
    </source>
</evidence>
<name>A0ABU1ZW51_9BURK</name>
<feature type="transmembrane region" description="Helical" evidence="1">
    <location>
        <begin position="177"/>
        <end position="194"/>
    </location>
</feature>
<reference evidence="3 4" key="1">
    <citation type="submission" date="2023-07" db="EMBL/GenBank/DDBJ databases">
        <title>Sorghum-associated microbial communities from plants grown in Nebraska, USA.</title>
        <authorList>
            <person name="Schachtman D."/>
        </authorList>
    </citation>
    <scope>NUCLEOTIDE SEQUENCE [LARGE SCALE GENOMIC DNA]</scope>
    <source>
        <strain evidence="3 4">BE308</strain>
    </source>
</reference>
<keyword evidence="4" id="KW-1185">Reference proteome</keyword>
<dbReference type="CDD" id="cd03396">
    <property type="entry name" value="PAP2_like_6"/>
    <property type="match status" value="1"/>
</dbReference>
<feature type="transmembrane region" description="Helical" evidence="1">
    <location>
        <begin position="65"/>
        <end position="83"/>
    </location>
</feature>
<evidence type="ECO:0000313" key="4">
    <source>
        <dbReference type="Proteomes" id="UP001268089"/>
    </source>
</evidence>
<keyword evidence="1" id="KW-0812">Transmembrane</keyword>
<evidence type="ECO:0000313" key="3">
    <source>
        <dbReference type="EMBL" id="MDR7308776.1"/>
    </source>
</evidence>
<dbReference type="Proteomes" id="UP001268089">
    <property type="component" value="Unassembled WGS sequence"/>
</dbReference>
<feature type="transmembrane region" description="Helical" evidence="1">
    <location>
        <begin position="95"/>
        <end position="116"/>
    </location>
</feature>
<keyword evidence="1" id="KW-0472">Membrane</keyword>
<dbReference type="Gene3D" id="1.20.144.10">
    <property type="entry name" value="Phosphatidic acid phosphatase type 2/haloperoxidase"/>
    <property type="match status" value="1"/>
</dbReference>
<dbReference type="EC" id="3.1.3.-" evidence="3"/>
<dbReference type="Pfam" id="PF01569">
    <property type="entry name" value="PAP2"/>
    <property type="match status" value="1"/>
</dbReference>
<dbReference type="SUPFAM" id="SSF48317">
    <property type="entry name" value="Acid phosphatase/Vanadium-dependent haloperoxidase"/>
    <property type="match status" value="1"/>
</dbReference>
<keyword evidence="1" id="KW-1133">Transmembrane helix</keyword>
<proteinExistence type="predicted"/>
<feature type="domain" description="Phosphatidic acid phosphatase type 2/haloperoxidase" evidence="2">
    <location>
        <begin position="97"/>
        <end position="219"/>
    </location>
</feature>
<comment type="caution">
    <text evidence="3">The sequence shown here is derived from an EMBL/GenBank/DDBJ whole genome shotgun (WGS) entry which is preliminary data.</text>
</comment>